<keyword evidence="3" id="KW-0325">Glycoprotein</keyword>
<dbReference type="Pfam" id="PF00100">
    <property type="entry name" value="Zona_pellucida"/>
    <property type="match status" value="1"/>
</dbReference>
<dbReference type="SMART" id="SM00241">
    <property type="entry name" value="ZP"/>
    <property type="match status" value="1"/>
</dbReference>
<dbReference type="InterPro" id="IPR042235">
    <property type="entry name" value="ZP-C_dom"/>
</dbReference>
<keyword evidence="1" id="KW-0732">Signal</keyword>
<evidence type="ECO:0000256" key="2">
    <source>
        <dbReference type="ARBA" id="ARBA00023157"/>
    </source>
</evidence>
<keyword evidence="6" id="KW-0812">Transmembrane</keyword>
<dbReference type="Pfam" id="PF00629">
    <property type="entry name" value="MAM"/>
    <property type="match status" value="1"/>
</dbReference>
<reference evidence="11" key="2">
    <citation type="submission" date="2025-08" db="UniProtKB">
        <authorList>
            <consortium name="RefSeq"/>
        </authorList>
    </citation>
    <scope>IDENTIFICATION</scope>
    <source>
        <strain evidence="11">S238N-H82</strain>
        <tissue evidence="11">Testes</tissue>
    </source>
</reference>
<reference evidence="10" key="1">
    <citation type="journal article" date="2020" name="Nat. Ecol. Evol.">
        <title>Deeply conserved synteny resolves early events in vertebrate evolution.</title>
        <authorList>
            <person name="Simakov O."/>
            <person name="Marletaz F."/>
            <person name="Yue J.X."/>
            <person name="O'Connell B."/>
            <person name="Jenkins J."/>
            <person name="Brandt A."/>
            <person name="Calef R."/>
            <person name="Tung C.H."/>
            <person name="Huang T.K."/>
            <person name="Schmutz J."/>
            <person name="Satoh N."/>
            <person name="Yu J.K."/>
            <person name="Putnam N.H."/>
            <person name="Green R.E."/>
            <person name="Rokhsar D.S."/>
        </authorList>
    </citation>
    <scope>NUCLEOTIDE SEQUENCE [LARGE SCALE GENOMIC DNA]</scope>
    <source>
        <strain evidence="10">S238N-H82</strain>
    </source>
</reference>
<dbReference type="InterPro" id="IPR000998">
    <property type="entry name" value="MAM_dom"/>
</dbReference>
<dbReference type="Pfam" id="PF23344">
    <property type="entry name" value="ZP-N"/>
    <property type="match status" value="1"/>
</dbReference>
<sequence length="737" mass="80467">MLTMVTSRYFFIESSAPRRPGQVARLLSPTRTANTDQHCLAFYYHMFGIDTGELTVYVEQDKVLGSSVWEMAGNQGNRWNYAQVTITPTGLFRAVFEARRGKDYRGDIALDDVTITEGKCRVPEIPVRLVSLDPSTTTPSSGRVEVFHGGEWGTVCDDSWGKSQAEVVCRELGFPGAVEAICCSLIAGPGRGKIWLDNVECTEREESLLHCKHNGWGVSNCGHGEDAGVICQEKVTIPESQSLVKPSTARPDVTTLFLRTHPNVLNMTARTLAKATTRATTETQPTSVTVFESSTSQTLSADTSTQPPLPNALGDVTTTVPVPLRNVTVDTPTSVPSRTVGNVINPVIHDQPQALQQRLTPSGVASSLNVTCASGSMAVTAPISSLRALGLDPRRLHLNDPRCRGNEDPTRTEYVFRIPGGLSTCGSVLTQTDDSLVYQNAIQGSDGDGVITRRQIKLNFTCSYKIDLTVSLAQAVHPLISTVSFAVDGHGQFTATMALFKDATYQLPWGEAPVIDAGEAVYVGIQLDSEGEDNVVLNTPTCWATPTNNPRDDVSFNIIANGCSAQKDGSVNIMENGVSLQSRFRVRMFQFIASQSVFLHCDVQVCNRTNSNSCKLGCAPARLRRSLQMDRLKDAHMITSGPIRRTGFEEDGGPRHGDKRRPHVKPGVYVPVLLIVIILLSIAIVVTGMLTKKKRPPAGPPKLLRVRHIRVRPAPPEREKPPEEREEQDDEDFVQLI</sequence>
<dbReference type="Pfam" id="PF00530">
    <property type="entry name" value="SRCR"/>
    <property type="match status" value="1"/>
</dbReference>
<dbReference type="SUPFAM" id="SSF56487">
    <property type="entry name" value="SRCR-like"/>
    <property type="match status" value="1"/>
</dbReference>
<evidence type="ECO:0000313" key="11">
    <source>
        <dbReference type="RefSeq" id="XP_035682616.1"/>
    </source>
</evidence>
<feature type="transmembrane region" description="Helical" evidence="6">
    <location>
        <begin position="668"/>
        <end position="690"/>
    </location>
</feature>
<keyword evidence="10" id="KW-1185">Reference proteome</keyword>
<dbReference type="PANTHER" id="PTHR14002">
    <property type="entry name" value="ENDOGLIN/TGF-BETA RECEPTOR TYPE III"/>
    <property type="match status" value="1"/>
</dbReference>
<dbReference type="AlphaFoldDB" id="A0A9J7LGR3"/>
<dbReference type="PROSITE" id="PS51034">
    <property type="entry name" value="ZP_2"/>
    <property type="match status" value="1"/>
</dbReference>
<organism evidence="10 11">
    <name type="scientific">Branchiostoma floridae</name>
    <name type="common">Florida lancelet</name>
    <name type="synonym">Amphioxus</name>
    <dbReference type="NCBI Taxonomy" id="7739"/>
    <lineage>
        <taxon>Eukaryota</taxon>
        <taxon>Metazoa</taxon>
        <taxon>Chordata</taxon>
        <taxon>Cephalochordata</taxon>
        <taxon>Leptocardii</taxon>
        <taxon>Amphioxiformes</taxon>
        <taxon>Branchiostomatidae</taxon>
        <taxon>Branchiostoma</taxon>
    </lineage>
</organism>
<dbReference type="CDD" id="cd06263">
    <property type="entry name" value="MAM"/>
    <property type="match status" value="1"/>
</dbReference>
<dbReference type="KEGG" id="bfo:118420018"/>
<keyword evidence="6" id="KW-1133">Transmembrane helix</keyword>
<feature type="compositionally biased region" description="Acidic residues" evidence="5">
    <location>
        <begin position="724"/>
        <end position="737"/>
    </location>
</feature>
<evidence type="ECO:0000259" key="9">
    <source>
        <dbReference type="PROSITE" id="PS51034"/>
    </source>
</evidence>
<dbReference type="SUPFAM" id="SSF49899">
    <property type="entry name" value="Concanavalin A-like lectins/glucanases"/>
    <property type="match status" value="1"/>
</dbReference>
<dbReference type="PROSITE" id="PS50287">
    <property type="entry name" value="SRCR_2"/>
    <property type="match status" value="1"/>
</dbReference>
<feature type="region of interest" description="Disordered" evidence="5">
    <location>
        <begin position="692"/>
        <end position="737"/>
    </location>
</feature>
<dbReference type="PRINTS" id="PR00023">
    <property type="entry name" value="ZPELLUCIDA"/>
</dbReference>
<dbReference type="SMART" id="SM00137">
    <property type="entry name" value="MAM"/>
    <property type="match status" value="1"/>
</dbReference>
<dbReference type="InterPro" id="IPR055356">
    <property type="entry name" value="ZP-N"/>
</dbReference>
<dbReference type="PRINTS" id="PR00020">
    <property type="entry name" value="MAMDOMAIN"/>
</dbReference>
<feature type="region of interest" description="Disordered" evidence="5">
    <location>
        <begin position="643"/>
        <end position="662"/>
    </location>
</feature>
<feature type="compositionally biased region" description="Polar residues" evidence="5">
    <location>
        <begin position="287"/>
        <end position="306"/>
    </location>
</feature>
<dbReference type="PANTHER" id="PTHR14002:SF20">
    <property type="entry name" value="ZONA PELLUCIDA-LIKE DOMAIN-CONTAINING PROTEIN 1"/>
    <property type="match status" value="1"/>
</dbReference>
<dbReference type="Gene3D" id="2.60.40.4100">
    <property type="entry name" value="Zona pellucida, ZP-C domain"/>
    <property type="match status" value="1"/>
</dbReference>
<gene>
    <name evidence="11" type="primary">LOC118420018</name>
</gene>
<feature type="domain" description="MAM" evidence="7">
    <location>
        <begin position="1"/>
        <end position="122"/>
    </location>
</feature>
<dbReference type="PRINTS" id="PR00258">
    <property type="entry name" value="SPERACTRCPTR"/>
</dbReference>
<evidence type="ECO:0000259" key="7">
    <source>
        <dbReference type="PROSITE" id="PS50060"/>
    </source>
</evidence>
<dbReference type="GeneID" id="118420018"/>
<dbReference type="Proteomes" id="UP000001554">
    <property type="component" value="Chromosome 7"/>
</dbReference>
<proteinExistence type="predicted"/>
<feature type="disulfide bond" evidence="4">
    <location>
        <begin position="201"/>
        <end position="211"/>
    </location>
</feature>
<dbReference type="InterPro" id="IPR001507">
    <property type="entry name" value="ZP_dom"/>
</dbReference>
<evidence type="ECO:0000256" key="5">
    <source>
        <dbReference type="SAM" id="MobiDB-lite"/>
    </source>
</evidence>
<feature type="compositionally biased region" description="Basic and acidic residues" evidence="5">
    <location>
        <begin position="646"/>
        <end position="656"/>
    </location>
</feature>
<dbReference type="FunFam" id="3.10.250.10:FF:000001">
    <property type="entry name" value="Lysyl oxidase 4 isoform X1"/>
    <property type="match status" value="1"/>
</dbReference>
<protein>
    <submittedName>
        <fullName evidence="11">Uncharacterized protein LOC118420018</fullName>
    </submittedName>
</protein>
<keyword evidence="6" id="KW-0472">Membrane</keyword>
<dbReference type="Gene3D" id="3.10.250.10">
    <property type="entry name" value="SRCR-like domain"/>
    <property type="match status" value="1"/>
</dbReference>
<evidence type="ECO:0000256" key="6">
    <source>
        <dbReference type="SAM" id="Phobius"/>
    </source>
</evidence>
<feature type="domain" description="SRCR" evidence="8">
    <location>
        <begin position="127"/>
        <end position="232"/>
    </location>
</feature>
<dbReference type="InterPro" id="IPR055355">
    <property type="entry name" value="ZP-C"/>
</dbReference>
<dbReference type="OMA" id="PDCVATP"/>
<feature type="region of interest" description="Disordered" evidence="5">
    <location>
        <begin position="276"/>
        <end position="317"/>
    </location>
</feature>
<comment type="caution">
    <text evidence="4">Lacks conserved residue(s) required for the propagation of feature annotation.</text>
</comment>
<dbReference type="OrthoDB" id="412155at2759"/>
<evidence type="ECO:0000256" key="1">
    <source>
        <dbReference type="ARBA" id="ARBA00022729"/>
    </source>
</evidence>
<dbReference type="GO" id="GO:0016020">
    <property type="term" value="C:membrane"/>
    <property type="evidence" value="ECO:0007669"/>
    <property type="project" value="InterPro"/>
</dbReference>
<evidence type="ECO:0000256" key="3">
    <source>
        <dbReference type="ARBA" id="ARBA00023180"/>
    </source>
</evidence>
<dbReference type="SMART" id="SM00202">
    <property type="entry name" value="SR"/>
    <property type="match status" value="1"/>
</dbReference>
<dbReference type="InterPro" id="IPR048290">
    <property type="entry name" value="ZP_chr"/>
</dbReference>
<keyword evidence="2 4" id="KW-1015">Disulfide bond</keyword>
<evidence type="ECO:0000313" key="10">
    <source>
        <dbReference type="Proteomes" id="UP000001554"/>
    </source>
</evidence>
<evidence type="ECO:0000259" key="8">
    <source>
        <dbReference type="PROSITE" id="PS50287"/>
    </source>
</evidence>
<feature type="compositionally biased region" description="Low complexity" evidence="5">
    <location>
        <begin position="276"/>
        <end position="286"/>
    </location>
</feature>
<dbReference type="Gene3D" id="2.60.40.3210">
    <property type="entry name" value="Zona pellucida, ZP-N domain"/>
    <property type="match status" value="1"/>
</dbReference>
<accession>A0A9J7LGR3</accession>
<dbReference type="InterPro" id="IPR036772">
    <property type="entry name" value="SRCR-like_dom_sf"/>
</dbReference>
<dbReference type="PROSITE" id="PS50060">
    <property type="entry name" value="MAM_2"/>
    <property type="match status" value="1"/>
</dbReference>
<evidence type="ECO:0000256" key="4">
    <source>
        <dbReference type="PROSITE-ProRule" id="PRU00196"/>
    </source>
</evidence>
<dbReference type="InterPro" id="IPR001190">
    <property type="entry name" value="SRCR"/>
</dbReference>
<dbReference type="GO" id="GO:0005615">
    <property type="term" value="C:extracellular space"/>
    <property type="evidence" value="ECO:0000318"/>
    <property type="project" value="GO_Central"/>
</dbReference>
<dbReference type="RefSeq" id="XP_035682616.1">
    <property type="nucleotide sequence ID" value="XM_035826723.1"/>
</dbReference>
<dbReference type="InterPro" id="IPR013320">
    <property type="entry name" value="ConA-like_dom_sf"/>
</dbReference>
<name>A0A9J7LGR3_BRAFL</name>
<dbReference type="GO" id="GO:0009986">
    <property type="term" value="C:cell surface"/>
    <property type="evidence" value="ECO:0000318"/>
    <property type="project" value="GO_Central"/>
</dbReference>
<dbReference type="Gene3D" id="2.60.120.200">
    <property type="match status" value="1"/>
</dbReference>
<feature type="domain" description="ZP" evidence="9">
    <location>
        <begin position="371"/>
        <end position="621"/>
    </location>
</feature>